<organism evidence="1 2">
    <name type="scientific">Agathobacter rectalis</name>
    <dbReference type="NCBI Taxonomy" id="39491"/>
    <lineage>
        <taxon>Bacteria</taxon>
        <taxon>Bacillati</taxon>
        <taxon>Bacillota</taxon>
        <taxon>Clostridia</taxon>
        <taxon>Lachnospirales</taxon>
        <taxon>Lachnospiraceae</taxon>
        <taxon>Agathobacter</taxon>
    </lineage>
</organism>
<gene>
    <name evidence="1" type="ORF">DXC13_16305</name>
</gene>
<reference evidence="1 2" key="1">
    <citation type="submission" date="2018-08" db="EMBL/GenBank/DDBJ databases">
        <title>A genome reference for cultivated species of the human gut microbiota.</title>
        <authorList>
            <person name="Zou Y."/>
            <person name="Xue W."/>
            <person name="Luo G."/>
        </authorList>
    </citation>
    <scope>NUCLEOTIDE SEQUENCE [LARGE SCALE GENOMIC DNA]</scope>
    <source>
        <strain evidence="1 2">OM08-12AT</strain>
    </source>
</reference>
<dbReference type="AlphaFoldDB" id="A0A3E4WII5"/>
<evidence type="ECO:0000313" key="1">
    <source>
        <dbReference type="EMBL" id="RGM41957.1"/>
    </source>
</evidence>
<dbReference type="Proteomes" id="UP000260717">
    <property type="component" value="Unassembled WGS sequence"/>
</dbReference>
<protein>
    <submittedName>
        <fullName evidence="1">Topoisomerase</fullName>
    </submittedName>
</protein>
<dbReference type="GO" id="GO:0016853">
    <property type="term" value="F:isomerase activity"/>
    <property type="evidence" value="ECO:0007669"/>
    <property type="project" value="UniProtKB-KW"/>
</dbReference>
<feature type="non-terminal residue" evidence="1">
    <location>
        <position position="38"/>
    </location>
</feature>
<name>A0A3E4WII5_9FIRM</name>
<proteinExistence type="predicted"/>
<accession>A0A3E4WII5</accession>
<evidence type="ECO:0000313" key="2">
    <source>
        <dbReference type="Proteomes" id="UP000260717"/>
    </source>
</evidence>
<dbReference type="EMBL" id="QSTI01000085">
    <property type="protein sequence ID" value="RGM41957.1"/>
    <property type="molecule type" value="Genomic_DNA"/>
</dbReference>
<keyword evidence="1" id="KW-0413">Isomerase</keyword>
<comment type="caution">
    <text evidence="1">The sequence shown here is derived from an EMBL/GenBank/DDBJ whole genome shotgun (WGS) entry which is preliminary data.</text>
</comment>
<sequence length="38" mass="4202">MDGRFTDEELAIAKSVDLCAVAESLGYTVKRIGKYHTL</sequence>